<accession>A0A8J6E1V7</accession>
<keyword evidence="3" id="KW-0677">Repeat</keyword>
<dbReference type="PANTHER" id="PTHR23316">
    <property type="entry name" value="IMPORTIN ALPHA"/>
    <property type="match status" value="1"/>
</dbReference>
<dbReference type="SMART" id="SM00185">
    <property type="entry name" value="ARM"/>
    <property type="match status" value="6"/>
</dbReference>
<evidence type="ECO:0000256" key="4">
    <source>
        <dbReference type="ARBA" id="ARBA00022927"/>
    </source>
</evidence>
<keyword evidence="2 5" id="KW-0813">Transport</keyword>
<proteinExistence type="inferred from homology"/>
<dbReference type="GO" id="GO:0005737">
    <property type="term" value="C:cytoplasm"/>
    <property type="evidence" value="ECO:0007669"/>
    <property type="project" value="InterPro"/>
</dbReference>
<dbReference type="PIRSF" id="PIRSF005673">
    <property type="entry name" value="Importin_alpha"/>
    <property type="match status" value="1"/>
</dbReference>
<dbReference type="Proteomes" id="UP000717585">
    <property type="component" value="Unassembled WGS sequence"/>
</dbReference>
<dbReference type="InterPro" id="IPR011989">
    <property type="entry name" value="ARM-like"/>
</dbReference>
<evidence type="ECO:0000313" key="7">
    <source>
        <dbReference type="EMBL" id="KAG9393938.1"/>
    </source>
</evidence>
<keyword evidence="4 5" id="KW-0653">Protein transport</keyword>
<evidence type="ECO:0000256" key="5">
    <source>
        <dbReference type="PIRNR" id="PIRNR005673"/>
    </source>
</evidence>
<dbReference type="InterPro" id="IPR016024">
    <property type="entry name" value="ARM-type_fold"/>
</dbReference>
<dbReference type="Pfam" id="PF00514">
    <property type="entry name" value="Arm"/>
    <property type="match status" value="3"/>
</dbReference>
<dbReference type="AlphaFoldDB" id="A0A8J6E1V7"/>
<keyword evidence="8" id="KW-1185">Reference proteome</keyword>
<protein>
    <recommendedName>
        <fullName evidence="5">Importin subunit alpha</fullName>
    </recommendedName>
</protein>
<organism evidence="7 8">
    <name type="scientific">Carpediemonas membranifera</name>
    <dbReference type="NCBI Taxonomy" id="201153"/>
    <lineage>
        <taxon>Eukaryota</taxon>
        <taxon>Metamonada</taxon>
        <taxon>Carpediemonas-like organisms</taxon>
        <taxon>Carpediemonas</taxon>
    </lineage>
</organism>
<dbReference type="InterPro" id="IPR000225">
    <property type="entry name" value="Armadillo"/>
</dbReference>
<evidence type="ECO:0000313" key="8">
    <source>
        <dbReference type="Proteomes" id="UP000717585"/>
    </source>
</evidence>
<dbReference type="OrthoDB" id="29145at2759"/>
<reference evidence="7" key="1">
    <citation type="submission" date="2021-05" db="EMBL/GenBank/DDBJ databases">
        <title>A free-living protist that lacks canonical eukaryotic 1 DNA replication and segregation systems.</title>
        <authorList>
            <person name="Salas-Leiva D.E."/>
            <person name="Tromer E.C."/>
            <person name="Curtis B.A."/>
            <person name="Jerlstrom-Hultqvist J."/>
            <person name="Kolisko M."/>
            <person name="Yi Z."/>
            <person name="Salas-Leiva J.S."/>
            <person name="Gallot-Lavallee L."/>
            <person name="Kops G.J.P.L."/>
            <person name="Archibald J.M."/>
            <person name="Simpson A.G.B."/>
            <person name="Roger A.J."/>
        </authorList>
    </citation>
    <scope>NUCLEOTIDE SEQUENCE</scope>
    <source>
        <strain evidence="7">BICM</strain>
    </source>
</reference>
<dbReference type="GO" id="GO:0006606">
    <property type="term" value="P:protein import into nucleus"/>
    <property type="evidence" value="ECO:0007669"/>
    <property type="project" value="InterPro"/>
</dbReference>
<dbReference type="PROSITE" id="PS50176">
    <property type="entry name" value="ARM_REPEAT"/>
    <property type="match status" value="1"/>
</dbReference>
<evidence type="ECO:0000256" key="3">
    <source>
        <dbReference type="ARBA" id="ARBA00022737"/>
    </source>
</evidence>
<dbReference type="Gene3D" id="1.25.10.10">
    <property type="entry name" value="Leucine-rich Repeat Variant"/>
    <property type="match status" value="1"/>
</dbReference>
<evidence type="ECO:0000256" key="1">
    <source>
        <dbReference type="ARBA" id="ARBA00010394"/>
    </source>
</evidence>
<dbReference type="GO" id="GO:0061608">
    <property type="term" value="F:nuclear import signal receptor activity"/>
    <property type="evidence" value="ECO:0007669"/>
    <property type="project" value="InterPro"/>
</dbReference>
<dbReference type="SUPFAM" id="SSF48371">
    <property type="entry name" value="ARM repeat"/>
    <property type="match status" value="1"/>
</dbReference>
<evidence type="ECO:0000256" key="6">
    <source>
        <dbReference type="PROSITE-ProRule" id="PRU00259"/>
    </source>
</evidence>
<dbReference type="InterPro" id="IPR024931">
    <property type="entry name" value="Importin_alpha"/>
</dbReference>
<comment type="similarity">
    <text evidence="1 5">Belongs to the importin alpha family.</text>
</comment>
<evidence type="ECO:0000256" key="2">
    <source>
        <dbReference type="ARBA" id="ARBA00022448"/>
    </source>
</evidence>
<comment type="caution">
    <text evidence="7">The sequence shown here is derived from an EMBL/GenBank/DDBJ whole genome shotgun (WGS) entry which is preliminary data.</text>
</comment>
<sequence length="517" mass="55539">MADRNVRKGFDAVGGRKNRENDINTLRKQKREETFVAVACISAEQDFSAVEDIDESIFANLPRPDTDDEFFECATRLQSDDHTAQLQAAFQVRLAASLSRAVIFDAILRAGILPIAVNLLDTAPSPRLRLESAWLLTNLCSSDDYSGQVVGAGAVPVLFRAMDSSDDAVATQAIWCLGNLVCDLKAGFAESIIANGFVPRAVSLLDANPSLKSSRTLTWAVGCIAQQLPPESRAARDQLHETLPALGRLIGRLDHTLGDPEVNNALSDVLRAVGFCCAGDDADIAAVCRSGMIPFVVTMVSAPRSVAAEAIRILGNVTSADDDSFVDLVISARGLPALAQVVSTGPDPIVREALWALSNVAAGTQSQLTAALAEGVLPVVTRLVEQGSHAIRREAVFFIRNFTMNASLSQLTTAASDHGLIRLLCDCLAPSPGRSSAWYVVVLESIRNILTACGSLDPSVNPFIDLLHMYKGVDRISLLASNPKASIRIEAERLLQEFGLDDRDEMVDVEEGRLSFV</sequence>
<feature type="repeat" description="ARM" evidence="6">
    <location>
        <begin position="333"/>
        <end position="375"/>
    </location>
</feature>
<name>A0A8J6E1V7_9EUKA</name>
<dbReference type="EMBL" id="JAHDYR010000019">
    <property type="protein sequence ID" value="KAG9393938.1"/>
    <property type="molecule type" value="Genomic_DNA"/>
</dbReference>
<gene>
    <name evidence="7" type="ORF">J8273_4538</name>
</gene>